<dbReference type="AlphaFoldDB" id="A0AAV2ZCL4"/>
<evidence type="ECO:0000313" key="2">
    <source>
        <dbReference type="Proteomes" id="UP001146120"/>
    </source>
</evidence>
<evidence type="ECO:0000313" key="1">
    <source>
        <dbReference type="EMBL" id="DBA02345.1"/>
    </source>
</evidence>
<keyword evidence="2" id="KW-1185">Reference proteome</keyword>
<organism evidence="1 2">
    <name type="scientific">Lagenidium giganteum</name>
    <dbReference type="NCBI Taxonomy" id="4803"/>
    <lineage>
        <taxon>Eukaryota</taxon>
        <taxon>Sar</taxon>
        <taxon>Stramenopiles</taxon>
        <taxon>Oomycota</taxon>
        <taxon>Peronosporomycetes</taxon>
        <taxon>Pythiales</taxon>
        <taxon>Pythiaceae</taxon>
    </lineage>
</organism>
<dbReference type="EMBL" id="DAKRPA010000032">
    <property type="protein sequence ID" value="DBA02345.1"/>
    <property type="molecule type" value="Genomic_DNA"/>
</dbReference>
<reference evidence="1" key="2">
    <citation type="journal article" date="2023" name="Microbiol Resour">
        <title>Decontamination and Annotation of the Draft Genome Sequence of the Oomycete Lagenidium giganteum ARSEF 373.</title>
        <authorList>
            <person name="Morgan W.R."/>
            <person name="Tartar A."/>
        </authorList>
    </citation>
    <scope>NUCLEOTIDE SEQUENCE</scope>
    <source>
        <strain evidence="1">ARSEF 373</strain>
    </source>
</reference>
<protein>
    <recommendedName>
        <fullName evidence="3">Secreted protein</fullName>
    </recommendedName>
</protein>
<gene>
    <name evidence="1" type="ORF">N0F65_007164</name>
</gene>
<proteinExistence type="predicted"/>
<sequence>MKVAAAALAVATDGAAACSFGEIQLASDGTISDHNLAKGEHLAPNTTMNGTVTEDDYDFYHVCIVRHEHEHLIQLDLKVFDGEANLFMSSEHRYPMRGHATWISQHIGDDHVKLYTYLDGFPRKSDAKNRAIPLHIGVFGDTTASYKLSVAVLDLPTTADVVAREKYYTQRHRTDRQMHPAPRLRMDA</sequence>
<reference evidence="1" key="1">
    <citation type="submission" date="2022-11" db="EMBL/GenBank/DDBJ databases">
        <authorList>
            <person name="Morgan W.R."/>
            <person name="Tartar A."/>
        </authorList>
    </citation>
    <scope>NUCLEOTIDE SEQUENCE</scope>
    <source>
        <strain evidence="1">ARSEF 373</strain>
    </source>
</reference>
<dbReference type="Proteomes" id="UP001146120">
    <property type="component" value="Unassembled WGS sequence"/>
</dbReference>
<accession>A0AAV2ZCL4</accession>
<comment type="caution">
    <text evidence="1">The sequence shown here is derived from an EMBL/GenBank/DDBJ whole genome shotgun (WGS) entry which is preliminary data.</text>
</comment>
<evidence type="ECO:0008006" key="3">
    <source>
        <dbReference type="Google" id="ProtNLM"/>
    </source>
</evidence>
<name>A0AAV2ZCL4_9STRA</name>